<protein>
    <submittedName>
        <fullName evidence="2">Uncharacterized protein</fullName>
    </submittedName>
</protein>
<dbReference type="PaxDb" id="65489-OBART07G17590.1"/>
<evidence type="ECO:0000313" key="3">
    <source>
        <dbReference type="Proteomes" id="UP000026960"/>
    </source>
</evidence>
<dbReference type="HOGENOM" id="CLU_106919_0_0_1"/>
<evidence type="ECO:0000256" key="1">
    <source>
        <dbReference type="SAM" id="MobiDB-lite"/>
    </source>
</evidence>
<dbReference type="EnsemblPlants" id="OBART07G17590.1">
    <property type="protein sequence ID" value="OBART07G17590.1"/>
    <property type="gene ID" value="OBART07G17590"/>
</dbReference>
<dbReference type="STRING" id="65489.A0A0D3GS26"/>
<feature type="region of interest" description="Disordered" evidence="1">
    <location>
        <begin position="147"/>
        <end position="187"/>
    </location>
</feature>
<proteinExistence type="predicted"/>
<dbReference type="Proteomes" id="UP000026960">
    <property type="component" value="Chromosome 7"/>
</dbReference>
<name>A0A0D3GS26_9ORYZ</name>
<evidence type="ECO:0000313" key="2">
    <source>
        <dbReference type="EnsemblPlants" id="OBART07G17590.1"/>
    </source>
</evidence>
<reference evidence="2" key="2">
    <citation type="submission" date="2015-03" db="UniProtKB">
        <authorList>
            <consortium name="EnsemblPlants"/>
        </authorList>
    </citation>
    <scope>IDENTIFICATION</scope>
</reference>
<sequence length="187" mass="20310">MPELPRRLRCLLPWLRSSPSSSSAGALPRLPAPRRTVPALRARGRLPRPLLPHPRGLAAHPVHLLPPPRRPRVVVFPAPSPSTGFARLAHAHAFKCDALAHPVVILPDGAMEIAEVCDDCACARAMEVRQREEYVVVGRRRPCRRRRGKGKACAGTGPRRYQLPPQALPLAGEGDEVGNGDEEGGRG</sequence>
<feature type="region of interest" description="Disordered" evidence="1">
    <location>
        <begin position="18"/>
        <end position="38"/>
    </location>
</feature>
<reference evidence="2" key="1">
    <citation type="journal article" date="2009" name="Rice">
        <title>De Novo Next Generation Sequencing of Plant Genomes.</title>
        <authorList>
            <person name="Rounsley S."/>
            <person name="Marri P.R."/>
            <person name="Yu Y."/>
            <person name="He R."/>
            <person name="Sisneros N."/>
            <person name="Goicoechea J.L."/>
            <person name="Lee S.J."/>
            <person name="Angelova A."/>
            <person name="Kudrna D."/>
            <person name="Luo M."/>
            <person name="Affourtit J."/>
            <person name="Desany B."/>
            <person name="Knight J."/>
            <person name="Niazi F."/>
            <person name="Egholm M."/>
            <person name="Wing R.A."/>
        </authorList>
    </citation>
    <scope>NUCLEOTIDE SEQUENCE [LARGE SCALE GENOMIC DNA]</scope>
    <source>
        <strain evidence="2">cv. IRGC 105608</strain>
    </source>
</reference>
<feature type="compositionally biased region" description="Acidic residues" evidence="1">
    <location>
        <begin position="173"/>
        <end position="187"/>
    </location>
</feature>
<accession>A0A0D3GS26</accession>
<keyword evidence="3" id="KW-1185">Reference proteome</keyword>
<dbReference type="AlphaFoldDB" id="A0A0D3GS26"/>
<organism evidence="2">
    <name type="scientific">Oryza barthii</name>
    <dbReference type="NCBI Taxonomy" id="65489"/>
    <lineage>
        <taxon>Eukaryota</taxon>
        <taxon>Viridiplantae</taxon>
        <taxon>Streptophyta</taxon>
        <taxon>Embryophyta</taxon>
        <taxon>Tracheophyta</taxon>
        <taxon>Spermatophyta</taxon>
        <taxon>Magnoliopsida</taxon>
        <taxon>Liliopsida</taxon>
        <taxon>Poales</taxon>
        <taxon>Poaceae</taxon>
        <taxon>BOP clade</taxon>
        <taxon>Oryzoideae</taxon>
        <taxon>Oryzeae</taxon>
        <taxon>Oryzinae</taxon>
        <taxon>Oryza</taxon>
    </lineage>
</organism>
<dbReference type="Gramene" id="OBART07G17590.1">
    <property type="protein sequence ID" value="OBART07G17590.1"/>
    <property type="gene ID" value="OBART07G17590"/>
</dbReference>